<feature type="compositionally biased region" description="Polar residues" evidence="1">
    <location>
        <begin position="488"/>
        <end position="505"/>
    </location>
</feature>
<proteinExistence type="predicted"/>
<gene>
    <name evidence="2" type="ORF">HU200_038750</name>
</gene>
<keyword evidence="3" id="KW-1185">Reference proteome</keyword>
<dbReference type="EMBL" id="JACEFO010001924">
    <property type="protein sequence ID" value="KAF8693361.1"/>
    <property type="molecule type" value="Genomic_DNA"/>
</dbReference>
<protein>
    <submittedName>
        <fullName evidence="2">Uncharacterized protein</fullName>
    </submittedName>
</protein>
<evidence type="ECO:0000313" key="2">
    <source>
        <dbReference type="EMBL" id="KAF8693361.1"/>
    </source>
</evidence>
<evidence type="ECO:0000256" key="1">
    <source>
        <dbReference type="SAM" id="MobiDB-lite"/>
    </source>
</evidence>
<sequence length="505" mass="55057">MAGSGLTGHGPARAARHGKLAHGPHGCGPARPGRHDGTARHDAVWHGTARLAGHPERTRQRSNPKFDAETVSARTGMTEVPKGAAGNSSILRAGVGGRRLVDPVGRQVRWLSLLGMGRQLWVLRKMGEWSMLDLLAAVLVVDGKPVSKIHEAWGASPANGLSASSSARPWGQVFYAALLTSERLMAMELLWIEGWRRVTETWIATFPPTPTNPAEAVRDRVRRIYVRPMPVGLWAHARTPRDPRMHRAYVHGRISDAASDEADRDPRSPGQLRAPAPAAAANSAETHQFFQKFLPASGLRCFVGHELDKPAAPLALLRLLERKSRLARPRLFLPHRAITPACTTRAQQQHRPIHRLSCILMMPLTPSPNPYITTPPFSPRRHFAHHTYPSSPLLSSSSRLPGAPRLHSLPLSMMATAGCFQAGAAGSSRARRPLAWRPVLVLLLLLLVPSCCQATRGMQPFKGKPLDPGTANHFLGFLPRGLVPPSGPSRQHNSIGAQDQSHPQM</sequence>
<reference evidence="2" key="1">
    <citation type="submission" date="2020-07" db="EMBL/GenBank/DDBJ databases">
        <title>Genome sequence and genetic diversity analysis of an under-domesticated orphan crop, white fonio (Digitaria exilis).</title>
        <authorList>
            <person name="Bennetzen J.L."/>
            <person name="Chen S."/>
            <person name="Ma X."/>
            <person name="Wang X."/>
            <person name="Yssel A.E.J."/>
            <person name="Chaluvadi S.R."/>
            <person name="Johnson M."/>
            <person name="Gangashetty P."/>
            <person name="Hamidou F."/>
            <person name="Sanogo M.D."/>
            <person name="Zwaenepoel A."/>
            <person name="Wallace J."/>
            <person name="Van De Peer Y."/>
            <person name="Van Deynze A."/>
        </authorList>
    </citation>
    <scope>NUCLEOTIDE SEQUENCE</scope>
    <source>
        <tissue evidence="2">Leaves</tissue>
    </source>
</reference>
<organism evidence="2 3">
    <name type="scientific">Digitaria exilis</name>
    <dbReference type="NCBI Taxonomy" id="1010633"/>
    <lineage>
        <taxon>Eukaryota</taxon>
        <taxon>Viridiplantae</taxon>
        <taxon>Streptophyta</taxon>
        <taxon>Embryophyta</taxon>
        <taxon>Tracheophyta</taxon>
        <taxon>Spermatophyta</taxon>
        <taxon>Magnoliopsida</taxon>
        <taxon>Liliopsida</taxon>
        <taxon>Poales</taxon>
        <taxon>Poaceae</taxon>
        <taxon>PACMAD clade</taxon>
        <taxon>Panicoideae</taxon>
        <taxon>Panicodae</taxon>
        <taxon>Paniceae</taxon>
        <taxon>Anthephorinae</taxon>
        <taxon>Digitaria</taxon>
    </lineage>
</organism>
<feature type="compositionally biased region" description="Basic and acidic residues" evidence="1">
    <location>
        <begin position="33"/>
        <end position="44"/>
    </location>
</feature>
<feature type="compositionally biased region" description="Basic and acidic residues" evidence="1">
    <location>
        <begin position="53"/>
        <end position="68"/>
    </location>
</feature>
<feature type="region of interest" description="Disordered" evidence="1">
    <location>
        <begin position="1"/>
        <end position="88"/>
    </location>
</feature>
<name>A0A835EHU6_9POAL</name>
<evidence type="ECO:0000313" key="3">
    <source>
        <dbReference type="Proteomes" id="UP000636709"/>
    </source>
</evidence>
<dbReference type="Proteomes" id="UP000636709">
    <property type="component" value="Unassembled WGS sequence"/>
</dbReference>
<accession>A0A835EHU6</accession>
<dbReference type="OrthoDB" id="1935957at2759"/>
<feature type="region of interest" description="Disordered" evidence="1">
    <location>
        <begin position="482"/>
        <end position="505"/>
    </location>
</feature>
<feature type="region of interest" description="Disordered" evidence="1">
    <location>
        <begin position="255"/>
        <end position="280"/>
    </location>
</feature>
<comment type="caution">
    <text evidence="2">The sequence shown here is derived from an EMBL/GenBank/DDBJ whole genome shotgun (WGS) entry which is preliminary data.</text>
</comment>
<dbReference type="AlphaFoldDB" id="A0A835EHU6"/>